<evidence type="ECO:0000256" key="4">
    <source>
        <dbReference type="ARBA" id="ARBA00022827"/>
    </source>
</evidence>
<evidence type="ECO:0000259" key="5">
    <source>
        <dbReference type="Pfam" id="PF00441"/>
    </source>
</evidence>
<dbReference type="GO" id="GO:0003995">
    <property type="term" value="F:acyl-CoA dehydrogenase activity"/>
    <property type="evidence" value="ECO:0007669"/>
    <property type="project" value="TreeGrafter"/>
</dbReference>
<comment type="caution">
    <text evidence="6">The sequence shown here is derived from an EMBL/GenBank/DDBJ whole genome shotgun (WGS) entry which is preliminary data.</text>
</comment>
<dbReference type="InterPro" id="IPR036250">
    <property type="entry name" value="AcylCo_DH-like_C"/>
</dbReference>
<accession>A0A561UCJ4</accession>
<dbReference type="Gene3D" id="1.20.140.10">
    <property type="entry name" value="Butyryl-CoA Dehydrogenase, subunit A, domain 3"/>
    <property type="match status" value="1"/>
</dbReference>
<dbReference type="EMBL" id="VIWT01000001">
    <property type="protein sequence ID" value="TWF97093.1"/>
    <property type="molecule type" value="Genomic_DNA"/>
</dbReference>
<keyword evidence="4" id="KW-0274">FAD</keyword>
<comment type="similarity">
    <text evidence="2">Belongs to the acyl-CoA dehydrogenase family.</text>
</comment>
<dbReference type="InterPro" id="IPR009075">
    <property type="entry name" value="AcylCo_DH/oxidase_C"/>
</dbReference>
<dbReference type="SUPFAM" id="SSF47203">
    <property type="entry name" value="Acyl-CoA dehydrogenase C-terminal domain-like"/>
    <property type="match status" value="1"/>
</dbReference>
<dbReference type="Pfam" id="PF00441">
    <property type="entry name" value="Acyl-CoA_dh_1"/>
    <property type="match status" value="1"/>
</dbReference>
<gene>
    <name evidence="6" type="ORF">FHX73_11868</name>
</gene>
<dbReference type="AlphaFoldDB" id="A0A561UCJ4"/>
<dbReference type="RefSeq" id="WP_145903366.1">
    <property type="nucleotide sequence ID" value="NZ_BAAAMZ010000039.1"/>
</dbReference>
<organism evidence="6 7">
    <name type="scientific">Kitasatospora viridis</name>
    <dbReference type="NCBI Taxonomy" id="281105"/>
    <lineage>
        <taxon>Bacteria</taxon>
        <taxon>Bacillati</taxon>
        <taxon>Actinomycetota</taxon>
        <taxon>Actinomycetes</taxon>
        <taxon>Kitasatosporales</taxon>
        <taxon>Streptomycetaceae</taxon>
        <taxon>Kitasatospora</taxon>
    </lineage>
</organism>
<dbReference type="PANTHER" id="PTHR43884">
    <property type="entry name" value="ACYL-COA DEHYDROGENASE"/>
    <property type="match status" value="1"/>
</dbReference>
<protein>
    <submittedName>
        <fullName evidence="6">Alkylation response protein AidB-like acyl-CoA dehydrogenase</fullName>
    </submittedName>
</protein>
<dbReference type="PANTHER" id="PTHR43884:SF12">
    <property type="entry name" value="ISOVALERYL-COA DEHYDROGENASE, MITOCHONDRIAL-RELATED"/>
    <property type="match status" value="1"/>
</dbReference>
<evidence type="ECO:0000313" key="6">
    <source>
        <dbReference type="EMBL" id="TWF97093.1"/>
    </source>
</evidence>
<dbReference type="InterPro" id="IPR037069">
    <property type="entry name" value="AcylCoA_DH/ox_N_sf"/>
</dbReference>
<evidence type="ECO:0000256" key="3">
    <source>
        <dbReference type="ARBA" id="ARBA00022630"/>
    </source>
</evidence>
<feature type="domain" description="Acyl-CoA dehydrogenase/oxidase C-terminal" evidence="5">
    <location>
        <begin position="214"/>
        <end position="342"/>
    </location>
</feature>
<dbReference type="Proteomes" id="UP000317940">
    <property type="component" value="Unassembled WGS sequence"/>
</dbReference>
<keyword evidence="3" id="KW-0285">Flavoprotein</keyword>
<sequence>MRLELDDVQRDLLLALRAGLGRVAAADGRLDPAEVHSCLAELDLFALELPDDAGGLAFGLDHAAPVCEELGQWAAADPYRAGALFADLLRAPRADGAQHQPRDLDELLPLLATGKLTAGLAAGTGVVATPGTGGWRLHGDCALPDPPPEAAFHLVPVRHGGGTALAVVAVDSPGLGCAPTGRDGVRRLRLAGVTAHALSTPLHDADGLPSPLLVRARIRQAAYLLGLAAGAHRLAVARAVTRRQFDRSIGDNQAVAFPLAEQFARLEAARLLVHEAGWHSDSGGDGGGDSSGSAALGATQSLACTAELALQVTAHAVHVHGAAGIATSSAVQRHYRAAAVEATRWGAPAALWREAGALRLR</sequence>
<dbReference type="GO" id="GO:0050660">
    <property type="term" value="F:flavin adenine dinucleotide binding"/>
    <property type="evidence" value="ECO:0007669"/>
    <property type="project" value="InterPro"/>
</dbReference>
<dbReference type="InterPro" id="IPR009100">
    <property type="entry name" value="AcylCoA_DH/oxidase_NM_dom_sf"/>
</dbReference>
<name>A0A561UCJ4_9ACTN</name>
<dbReference type="OrthoDB" id="4134398at2"/>
<evidence type="ECO:0000313" key="7">
    <source>
        <dbReference type="Proteomes" id="UP000317940"/>
    </source>
</evidence>
<reference evidence="6 7" key="1">
    <citation type="submission" date="2019-06" db="EMBL/GenBank/DDBJ databases">
        <title>Sequencing the genomes of 1000 actinobacteria strains.</title>
        <authorList>
            <person name="Klenk H.-P."/>
        </authorList>
    </citation>
    <scope>NUCLEOTIDE SEQUENCE [LARGE SCALE GENOMIC DNA]</scope>
    <source>
        <strain evidence="6 7">DSM 44826</strain>
    </source>
</reference>
<keyword evidence="7" id="KW-1185">Reference proteome</keyword>
<proteinExistence type="inferred from homology"/>
<comment type="cofactor">
    <cofactor evidence="1">
        <name>FAD</name>
        <dbReference type="ChEBI" id="CHEBI:57692"/>
    </cofactor>
</comment>
<evidence type="ECO:0000256" key="2">
    <source>
        <dbReference type="ARBA" id="ARBA00009347"/>
    </source>
</evidence>
<dbReference type="Gene3D" id="1.10.540.10">
    <property type="entry name" value="Acyl-CoA dehydrogenase/oxidase, N-terminal domain"/>
    <property type="match status" value="1"/>
</dbReference>
<evidence type="ECO:0000256" key="1">
    <source>
        <dbReference type="ARBA" id="ARBA00001974"/>
    </source>
</evidence>
<dbReference type="SUPFAM" id="SSF56645">
    <property type="entry name" value="Acyl-CoA dehydrogenase NM domain-like"/>
    <property type="match status" value="1"/>
</dbReference>